<evidence type="ECO:0000256" key="1">
    <source>
        <dbReference type="ARBA" id="ARBA00022553"/>
    </source>
</evidence>
<dbReference type="Pfam" id="PF00072">
    <property type="entry name" value="Response_reg"/>
    <property type="match status" value="1"/>
</dbReference>
<dbReference type="InterPro" id="IPR001789">
    <property type="entry name" value="Sig_transdc_resp-reg_receiver"/>
</dbReference>
<keyword evidence="4" id="KW-0808">Transferase</keyword>
<dbReference type="SUPFAM" id="SSF52172">
    <property type="entry name" value="CheY-like"/>
    <property type="match status" value="1"/>
</dbReference>
<keyword evidence="5" id="KW-1185">Reference proteome</keyword>
<evidence type="ECO:0000313" key="4">
    <source>
        <dbReference type="EMBL" id="SAK95691.1"/>
    </source>
</evidence>
<dbReference type="GO" id="GO:0000160">
    <property type="term" value="P:phosphorelay signal transduction system"/>
    <property type="evidence" value="ECO:0007669"/>
    <property type="project" value="InterPro"/>
</dbReference>
<accession>A0A158DM16</accession>
<dbReference type="Gene3D" id="3.40.50.2300">
    <property type="match status" value="1"/>
</dbReference>
<comment type="caution">
    <text evidence="4">The sequence shown here is derived from an EMBL/GenBank/DDBJ whole genome shotgun (WGS) entry which is preliminary data.</text>
</comment>
<dbReference type="AlphaFoldDB" id="A0A158DM16"/>
<dbReference type="RefSeq" id="WP_062608893.1">
    <property type="nucleotide sequence ID" value="NZ_FCOX02000034.1"/>
</dbReference>
<dbReference type="PANTHER" id="PTHR44591">
    <property type="entry name" value="STRESS RESPONSE REGULATOR PROTEIN 1"/>
    <property type="match status" value="1"/>
</dbReference>
<sequence length="155" mass="17331">MQRYDRVPSQALWQIPLPATRHDEPRVLIADDDLEATRAICLALEDAEFTVRAVHTGLDAVSLARKWRPGVVLLDLMMPLGDGWEAAEAIRAIDLSMLLIAHTSRTDPDDLMRAQRTGFNGYFVKPTELDGMIAVIRDYFSTREGADDHASAGRR</sequence>
<keyword evidence="1 2" id="KW-0597">Phosphoprotein</keyword>
<protein>
    <submittedName>
        <fullName evidence="4">PAS/PAC sensor hybrid histidine kinase</fullName>
    </submittedName>
</protein>
<dbReference type="EMBL" id="FCOX02000034">
    <property type="protein sequence ID" value="SAK95691.1"/>
    <property type="molecule type" value="Genomic_DNA"/>
</dbReference>
<evidence type="ECO:0000259" key="3">
    <source>
        <dbReference type="PROSITE" id="PS50110"/>
    </source>
</evidence>
<name>A0A158DM16_9BURK</name>
<dbReference type="Proteomes" id="UP000071859">
    <property type="component" value="Unassembled WGS sequence"/>
</dbReference>
<proteinExistence type="predicted"/>
<keyword evidence="4" id="KW-0418">Kinase</keyword>
<feature type="modified residue" description="4-aspartylphosphate" evidence="2">
    <location>
        <position position="75"/>
    </location>
</feature>
<dbReference type="GO" id="GO:0016301">
    <property type="term" value="F:kinase activity"/>
    <property type="evidence" value="ECO:0007669"/>
    <property type="project" value="UniProtKB-KW"/>
</dbReference>
<organism evidence="4 5">
    <name type="scientific">Caballeronia calidae</name>
    <dbReference type="NCBI Taxonomy" id="1777139"/>
    <lineage>
        <taxon>Bacteria</taxon>
        <taxon>Pseudomonadati</taxon>
        <taxon>Pseudomonadota</taxon>
        <taxon>Betaproteobacteria</taxon>
        <taxon>Burkholderiales</taxon>
        <taxon>Burkholderiaceae</taxon>
        <taxon>Caballeronia</taxon>
    </lineage>
</organism>
<dbReference type="OrthoDB" id="9105265at2"/>
<reference evidence="4" key="1">
    <citation type="submission" date="2016-01" db="EMBL/GenBank/DDBJ databases">
        <authorList>
            <person name="Peeters C."/>
        </authorList>
    </citation>
    <scope>NUCLEOTIDE SEQUENCE</scope>
    <source>
        <strain evidence="4">LMG 29321</strain>
    </source>
</reference>
<feature type="domain" description="Response regulatory" evidence="3">
    <location>
        <begin position="26"/>
        <end position="140"/>
    </location>
</feature>
<dbReference type="PANTHER" id="PTHR44591:SF3">
    <property type="entry name" value="RESPONSE REGULATORY DOMAIN-CONTAINING PROTEIN"/>
    <property type="match status" value="1"/>
</dbReference>
<evidence type="ECO:0000313" key="5">
    <source>
        <dbReference type="Proteomes" id="UP000071859"/>
    </source>
</evidence>
<dbReference type="InterPro" id="IPR050595">
    <property type="entry name" value="Bact_response_regulator"/>
</dbReference>
<gene>
    <name evidence="4" type="ORF">AWB78_05356</name>
</gene>
<dbReference type="SMART" id="SM00448">
    <property type="entry name" value="REC"/>
    <property type="match status" value="1"/>
</dbReference>
<dbReference type="PROSITE" id="PS50110">
    <property type="entry name" value="RESPONSE_REGULATORY"/>
    <property type="match status" value="1"/>
</dbReference>
<evidence type="ECO:0000256" key="2">
    <source>
        <dbReference type="PROSITE-ProRule" id="PRU00169"/>
    </source>
</evidence>
<dbReference type="CDD" id="cd00156">
    <property type="entry name" value="REC"/>
    <property type="match status" value="1"/>
</dbReference>
<dbReference type="InterPro" id="IPR011006">
    <property type="entry name" value="CheY-like_superfamily"/>
</dbReference>